<feature type="transmembrane region" description="Helical" evidence="6">
    <location>
        <begin position="111"/>
        <end position="131"/>
    </location>
</feature>
<evidence type="ECO:0000313" key="8">
    <source>
        <dbReference type="Proteomes" id="UP001596270"/>
    </source>
</evidence>
<protein>
    <submittedName>
        <fullName evidence="7">Branched-chain amino acid ABC transporter permease</fullName>
    </submittedName>
</protein>
<keyword evidence="5 6" id="KW-0472">Membrane</keyword>
<evidence type="ECO:0000256" key="6">
    <source>
        <dbReference type="SAM" id="Phobius"/>
    </source>
</evidence>
<feature type="transmembrane region" description="Helical" evidence="6">
    <location>
        <begin position="207"/>
        <end position="232"/>
    </location>
</feature>
<feature type="transmembrane region" description="Helical" evidence="6">
    <location>
        <begin position="85"/>
        <end position="104"/>
    </location>
</feature>
<dbReference type="InterPro" id="IPR001851">
    <property type="entry name" value="ABC_transp_permease"/>
</dbReference>
<dbReference type="RefSeq" id="WP_371434801.1">
    <property type="nucleotide sequence ID" value="NZ_JBHSRS010000079.1"/>
</dbReference>
<keyword evidence="4 6" id="KW-1133">Transmembrane helix</keyword>
<proteinExistence type="predicted"/>
<evidence type="ECO:0000256" key="4">
    <source>
        <dbReference type="ARBA" id="ARBA00022989"/>
    </source>
</evidence>
<evidence type="ECO:0000256" key="3">
    <source>
        <dbReference type="ARBA" id="ARBA00022692"/>
    </source>
</evidence>
<evidence type="ECO:0000313" key="7">
    <source>
        <dbReference type="EMBL" id="MFC6282696.1"/>
    </source>
</evidence>
<dbReference type="Proteomes" id="UP001596270">
    <property type="component" value="Unassembled WGS sequence"/>
</dbReference>
<evidence type="ECO:0000256" key="2">
    <source>
        <dbReference type="ARBA" id="ARBA00022475"/>
    </source>
</evidence>
<keyword evidence="8" id="KW-1185">Reference proteome</keyword>
<evidence type="ECO:0000256" key="1">
    <source>
        <dbReference type="ARBA" id="ARBA00004651"/>
    </source>
</evidence>
<dbReference type="EMBL" id="JBHSRS010000079">
    <property type="protein sequence ID" value="MFC6282696.1"/>
    <property type="molecule type" value="Genomic_DNA"/>
</dbReference>
<feature type="transmembrane region" description="Helical" evidence="6">
    <location>
        <begin position="279"/>
        <end position="296"/>
    </location>
</feature>
<reference evidence="8" key="1">
    <citation type="journal article" date="2019" name="Int. J. Syst. Evol. Microbiol.">
        <title>The Global Catalogue of Microorganisms (GCM) 10K type strain sequencing project: providing services to taxonomists for standard genome sequencing and annotation.</title>
        <authorList>
            <consortium name="The Broad Institute Genomics Platform"/>
            <consortium name="The Broad Institute Genome Sequencing Center for Infectious Disease"/>
            <person name="Wu L."/>
            <person name="Ma J."/>
        </authorList>
    </citation>
    <scope>NUCLEOTIDE SEQUENCE [LARGE SCALE GENOMIC DNA]</scope>
    <source>
        <strain evidence="8">CCUG 39402</strain>
    </source>
</reference>
<sequence length="325" mass="35073">MKNFSQGTVRILLAISIALLIAAPFVLYPQFLIEILCFALLAAALNLLVSYCGLLSFGHAMFFGAAGYVTAHAIKVWGFDPALGILAGVGVAVVIGALTGSLAIRRQGIYFSMITLAFAQLIYFMALRLPFTGGEDGLQDVPRRAMFGLINMGNNYVMYFVVLALTAFGFFAIHRIVNSPFGQVLKAIRDNEPRAISLGYRTNRYKLAVFILSASLAGLAGSLKAVAFQVVTLTDLTWVTSGEALLICILGGMQTLVGPVAGAILIVSMSHYLASYAEWVLMIQGLVFVLVVLLFRKGLVGEFYAWLERRSLRNASPTPPASGKE</sequence>
<feature type="transmembrane region" description="Helical" evidence="6">
    <location>
        <begin position="244"/>
        <end position="267"/>
    </location>
</feature>
<accession>A0ABW1U1U5</accession>
<name>A0ABW1U1U5_9BURK</name>
<feature type="transmembrane region" description="Helical" evidence="6">
    <location>
        <begin position="7"/>
        <end position="27"/>
    </location>
</feature>
<keyword evidence="3 6" id="KW-0812">Transmembrane</keyword>
<dbReference type="Pfam" id="PF02653">
    <property type="entry name" value="BPD_transp_2"/>
    <property type="match status" value="1"/>
</dbReference>
<keyword evidence="2" id="KW-1003">Cell membrane</keyword>
<feature type="transmembrane region" description="Helical" evidence="6">
    <location>
        <begin position="156"/>
        <end position="177"/>
    </location>
</feature>
<dbReference type="InterPro" id="IPR043428">
    <property type="entry name" value="LivM-like"/>
</dbReference>
<gene>
    <name evidence="7" type="ORF">ACFQND_15830</name>
</gene>
<organism evidence="7 8">
    <name type="scientific">Polaromonas aquatica</name>
    <dbReference type="NCBI Taxonomy" id="332657"/>
    <lineage>
        <taxon>Bacteria</taxon>
        <taxon>Pseudomonadati</taxon>
        <taxon>Pseudomonadota</taxon>
        <taxon>Betaproteobacteria</taxon>
        <taxon>Burkholderiales</taxon>
        <taxon>Comamonadaceae</taxon>
        <taxon>Polaromonas</taxon>
    </lineage>
</organism>
<dbReference type="PANTHER" id="PTHR30482">
    <property type="entry name" value="HIGH-AFFINITY BRANCHED-CHAIN AMINO ACID TRANSPORT SYSTEM PERMEASE"/>
    <property type="match status" value="1"/>
</dbReference>
<comment type="caution">
    <text evidence="7">The sequence shown here is derived from an EMBL/GenBank/DDBJ whole genome shotgun (WGS) entry which is preliminary data.</text>
</comment>
<comment type="subcellular location">
    <subcellularLocation>
        <location evidence="1">Cell membrane</location>
        <topology evidence="1">Multi-pass membrane protein</topology>
    </subcellularLocation>
</comment>
<dbReference type="PANTHER" id="PTHR30482:SF17">
    <property type="entry name" value="ABC TRANSPORTER ATP-BINDING PROTEIN"/>
    <property type="match status" value="1"/>
</dbReference>
<dbReference type="CDD" id="cd06581">
    <property type="entry name" value="TM_PBP1_LivM_like"/>
    <property type="match status" value="1"/>
</dbReference>
<evidence type="ECO:0000256" key="5">
    <source>
        <dbReference type="ARBA" id="ARBA00023136"/>
    </source>
</evidence>